<feature type="compositionally biased region" description="Low complexity" evidence="1">
    <location>
        <begin position="1"/>
        <end position="16"/>
    </location>
</feature>
<organism evidence="2 3">
    <name type="scientific">Panicum virgatum</name>
    <name type="common">Blackwell switchgrass</name>
    <dbReference type="NCBI Taxonomy" id="38727"/>
    <lineage>
        <taxon>Eukaryota</taxon>
        <taxon>Viridiplantae</taxon>
        <taxon>Streptophyta</taxon>
        <taxon>Embryophyta</taxon>
        <taxon>Tracheophyta</taxon>
        <taxon>Spermatophyta</taxon>
        <taxon>Magnoliopsida</taxon>
        <taxon>Liliopsida</taxon>
        <taxon>Poales</taxon>
        <taxon>Poaceae</taxon>
        <taxon>PACMAD clade</taxon>
        <taxon>Panicoideae</taxon>
        <taxon>Panicodae</taxon>
        <taxon>Paniceae</taxon>
        <taxon>Panicinae</taxon>
        <taxon>Panicum</taxon>
        <taxon>Panicum sect. Hiantes</taxon>
    </lineage>
</organism>
<dbReference type="AlphaFoldDB" id="A0A8T0X0Q1"/>
<sequence>MASAAAAAGEASTSEPAPKEKPIVVRVKRKPSQTRPDAFWLEINERPAKKAMLDISSLSISEPSSSSSTATEEPRVKKLLVQHIETVHHSEAVENVLHSLLLADSNSKEIKSKTKEWNDRIKQDKKTDQLRSAARQRHEDLGRNAHFAQIWKSRKGEKNEADESLREICHLYDAVQVDPDEERHPAEPRITSFEEGAVLCSFLPLTYTGVLAISC</sequence>
<dbReference type="PANTHER" id="PTHR31934:SF2">
    <property type="entry name" value="RNA-DIRECTED DNA METHYLATION 4"/>
    <property type="match status" value="1"/>
</dbReference>
<evidence type="ECO:0000313" key="2">
    <source>
        <dbReference type="EMBL" id="KAG2652338.1"/>
    </source>
</evidence>
<protein>
    <submittedName>
        <fullName evidence="2">Uncharacterized protein</fullName>
    </submittedName>
</protein>
<dbReference type="EMBL" id="CM029038">
    <property type="protein sequence ID" value="KAG2652338.1"/>
    <property type="molecule type" value="Genomic_DNA"/>
</dbReference>
<evidence type="ECO:0000256" key="1">
    <source>
        <dbReference type="SAM" id="MobiDB-lite"/>
    </source>
</evidence>
<proteinExistence type="predicted"/>
<dbReference type="PANTHER" id="PTHR31934">
    <property type="entry name" value="ALPHA/BETA-HYDROLASES SUPERFAMILY PROTEIN"/>
    <property type="match status" value="1"/>
</dbReference>
<reference evidence="2" key="1">
    <citation type="submission" date="2020-05" db="EMBL/GenBank/DDBJ databases">
        <title>WGS assembly of Panicum virgatum.</title>
        <authorList>
            <person name="Lovell J.T."/>
            <person name="Jenkins J."/>
            <person name="Shu S."/>
            <person name="Juenger T.E."/>
            <person name="Schmutz J."/>
        </authorList>
    </citation>
    <scope>NUCLEOTIDE SEQUENCE</scope>
    <source>
        <strain evidence="2">AP13</strain>
    </source>
</reference>
<name>A0A8T0X0Q1_PANVG</name>
<dbReference type="Proteomes" id="UP000823388">
    <property type="component" value="Chromosome 1N"/>
</dbReference>
<feature type="region of interest" description="Disordered" evidence="1">
    <location>
        <begin position="1"/>
        <end position="36"/>
    </location>
</feature>
<evidence type="ECO:0000313" key="3">
    <source>
        <dbReference type="Proteomes" id="UP000823388"/>
    </source>
</evidence>
<gene>
    <name evidence="2" type="ORF">PVAP13_1NG272419</name>
</gene>
<comment type="caution">
    <text evidence="2">The sequence shown here is derived from an EMBL/GenBank/DDBJ whole genome shotgun (WGS) entry which is preliminary data.</text>
</comment>
<keyword evidence="3" id="KW-1185">Reference proteome</keyword>
<accession>A0A8T0X0Q1</accession>